<accession>A0A9D7DY96</accession>
<dbReference type="AlphaFoldDB" id="A0A9D7DY96"/>
<proteinExistence type="predicted"/>
<sequence>MATAQLNAIIANASARIACRYIDFVRDTAAMVIGFLQQRLATAALEPVDPARPRFGERAECTG</sequence>
<dbReference type="EMBL" id="JADJEV010000003">
    <property type="protein sequence ID" value="MBK6973095.1"/>
    <property type="molecule type" value="Genomic_DNA"/>
</dbReference>
<evidence type="ECO:0000313" key="1">
    <source>
        <dbReference type="EMBL" id="MBK6973095.1"/>
    </source>
</evidence>
<evidence type="ECO:0000313" key="2">
    <source>
        <dbReference type="Proteomes" id="UP000807785"/>
    </source>
</evidence>
<comment type="caution">
    <text evidence="1">The sequence shown here is derived from an EMBL/GenBank/DDBJ whole genome shotgun (WGS) entry which is preliminary data.</text>
</comment>
<organism evidence="1 2">
    <name type="scientific">Candidatus Methylophosphatis roskildensis</name>
    <dbReference type="NCBI Taxonomy" id="2899263"/>
    <lineage>
        <taxon>Bacteria</taxon>
        <taxon>Pseudomonadati</taxon>
        <taxon>Pseudomonadota</taxon>
        <taxon>Betaproteobacteria</taxon>
        <taxon>Nitrosomonadales</taxon>
        <taxon>Sterolibacteriaceae</taxon>
        <taxon>Candidatus Methylophosphatis</taxon>
    </lineage>
</organism>
<gene>
    <name evidence="1" type="ORF">IPH26_09165</name>
</gene>
<reference evidence="1" key="1">
    <citation type="submission" date="2020-10" db="EMBL/GenBank/DDBJ databases">
        <title>Connecting structure to function with the recovery of over 1000 high-quality activated sludge metagenome-assembled genomes encoding full-length rRNA genes using long-read sequencing.</title>
        <authorList>
            <person name="Singleton C.M."/>
            <person name="Petriglieri F."/>
            <person name="Kristensen J.M."/>
            <person name="Kirkegaard R.H."/>
            <person name="Michaelsen T.Y."/>
            <person name="Andersen M.H."/>
            <person name="Karst S.M."/>
            <person name="Dueholm M.S."/>
            <person name="Nielsen P.H."/>
            <person name="Albertsen M."/>
        </authorList>
    </citation>
    <scope>NUCLEOTIDE SEQUENCE</scope>
    <source>
        <strain evidence="1">Bjer_18-Q3-R1-45_BAT3C.347</strain>
    </source>
</reference>
<dbReference type="Proteomes" id="UP000807785">
    <property type="component" value="Unassembled WGS sequence"/>
</dbReference>
<protein>
    <submittedName>
        <fullName evidence="1">Uncharacterized protein</fullName>
    </submittedName>
</protein>
<name>A0A9D7DY96_9PROT</name>